<gene>
    <name evidence="14" type="ORF">GIY09_07065</name>
    <name evidence="13" type="ORF">GIY11_08850</name>
</gene>
<evidence type="ECO:0000256" key="3">
    <source>
        <dbReference type="ARBA" id="ARBA00022448"/>
    </source>
</evidence>
<dbReference type="Gene3D" id="3.40.930.10">
    <property type="entry name" value="Mannitol-specific EII, Chain A"/>
    <property type="match status" value="1"/>
</dbReference>
<dbReference type="RefSeq" id="WP_153862273.1">
    <property type="nucleotide sequence ID" value="NZ_WJQR01000008.1"/>
</dbReference>
<evidence type="ECO:0000256" key="1">
    <source>
        <dbReference type="ARBA" id="ARBA00002434"/>
    </source>
</evidence>
<dbReference type="SUPFAM" id="SSF55804">
    <property type="entry name" value="Phoshotransferase/anion transport protein"/>
    <property type="match status" value="1"/>
</dbReference>
<dbReference type="GO" id="GO:0090563">
    <property type="term" value="F:protein-phosphocysteine-sugar phosphotransferase activity"/>
    <property type="evidence" value="ECO:0007669"/>
    <property type="project" value="TreeGrafter"/>
</dbReference>
<keyword evidence="5" id="KW-0762">Sugar transport</keyword>
<dbReference type="GO" id="GO:0009401">
    <property type="term" value="P:phosphoenolpyruvate-dependent sugar phosphotransferase system"/>
    <property type="evidence" value="ECO:0007669"/>
    <property type="project" value="UniProtKB-KW"/>
</dbReference>
<keyword evidence="3" id="KW-0813">Transport</keyword>
<evidence type="ECO:0000256" key="9">
    <source>
        <dbReference type="ARBA" id="ARBA00029908"/>
    </source>
</evidence>
<evidence type="ECO:0000259" key="12">
    <source>
        <dbReference type="PROSITE" id="PS51094"/>
    </source>
</evidence>
<feature type="domain" description="PTS EIIA type-2" evidence="12">
    <location>
        <begin position="1"/>
        <end position="145"/>
    </location>
</feature>
<dbReference type="InterPro" id="IPR016152">
    <property type="entry name" value="PTrfase/Anion_transptr"/>
</dbReference>
<accession>A0A6I2GCY0</accession>
<dbReference type="PROSITE" id="PS51094">
    <property type="entry name" value="PTS_EIIA_TYPE_2"/>
    <property type="match status" value="1"/>
</dbReference>
<dbReference type="PANTHER" id="PTHR30181">
    <property type="entry name" value="MANNITOL PERMEASE IIC COMPONENT"/>
    <property type="match status" value="1"/>
</dbReference>
<evidence type="ECO:0000256" key="10">
    <source>
        <dbReference type="ARBA" id="ARBA00030956"/>
    </source>
</evidence>
<evidence type="ECO:0000256" key="11">
    <source>
        <dbReference type="ARBA" id="ARBA00030962"/>
    </source>
</evidence>
<evidence type="ECO:0000256" key="5">
    <source>
        <dbReference type="ARBA" id="ARBA00022597"/>
    </source>
</evidence>
<evidence type="ECO:0000313" key="15">
    <source>
        <dbReference type="Proteomes" id="UP000430975"/>
    </source>
</evidence>
<keyword evidence="4" id="KW-0597">Phosphoprotein</keyword>
<dbReference type="InterPro" id="IPR002178">
    <property type="entry name" value="PTS_EIIA_type-2_dom"/>
</dbReference>
<dbReference type="Proteomes" id="UP000469870">
    <property type="component" value="Unassembled WGS sequence"/>
</dbReference>
<evidence type="ECO:0000256" key="6">
    <source>
        <dbReference type="ARBA" id="ARBA00022679"/>
    </source>
</evidence>
<dbReference type="PANTHER" id="PTHR30181:SF2">
    <property type="entry name" value="PTS SYSTEM MANNITOL-SPECIFIC EIICBA COMPONENT"/>
    <property type="match status" value="1"/>
</dbReference>
<name>A0A6I2GCY0_9LACT</name>
<keyword evidence="6" id="KW-0808">Transferase</keyword>
<comment type="function">
    <text evidence="1">The phosphoenolpyruvate-dependent sugar phosphotransferase system (sugar PTS), a major carbohydrate active transport system, catalyzes the phosphorylation of incoming sugar substrates concomitantly with their translocation across the cell membrane. The enzyme II CmtAB PTS system is involved in D-mannitol transport.</text>
</comment>
<dbReference type="EMBL" id="WJQR01000008">
    <property type="protein sequence ID" value="MRI82112.1"/>
    <property type="molecule type" value="Genomic_DNA"/>
</dbReference>
<dbReference type="GO" id="GO:0016301">
    <property type="term" value="F:kinase activity"/>
    <property type="evidence" value="ECO:0007669"/>
    <property type="project" value="UniProtKB-KW"/>
</dbReference>
<evidence type="ECO:0000313" key="16">
    <source>
        <dbReference type="Proteomes" id="UP000469870"/>
    </source>
</evidence>
<protein>
    <recommendedName>
        <fullName evidence="2">Mannitol-specific phosphotransferase enzyme IIA component</fullName>
    </recommendedName>
    <alternativeName>
        <fullName evidence="10">EIIA</fullName>
    </alternativeName>
    <alternativeName>
        <fullName evidence="11">EIII</fullName>
    </alternativeName>
    <alternativeName>
        <fullName evidence="9">PTS system mannitol-specific EIIA component</fullName>
    </alternativeName>
</protein>
<evidence type="ECO:0000313" key="14">
    <source>
        <dbReference type="EMBL" id="MRI85640.1"/>
    </source>
</evidence>
<dbReference type="AlphaFoldDB" id="A0A6I2GCY0"/>
<dbReference type="CDD" id="cd00211">
    <property type="entry name" value="PTS_IIA_fru"/>
    <property type="match status" value="1"/>
</dbReference>
<dbReference type="GO" id="GO:0005886">
    <property type="term" value="C:plasma membrane"/>
    <property type="evidence" value="ECO:0007669"/>
    <property type="project" value="TreeGrafter"/>
</dbReference>
<dbReference type="PROSITE" id="PS00372">
    <property type="entry name" value="PTS_EIIA_TYPE_2_HIS"/>
    <property type="match status" value="1"/>
</dbReference>
<keyword evidence="15" id="KW-1185">Reference proteome</keyword>
<organism evidence="14 15">
    <name type="scientific">Fundicoccus ignavus</name>
    <dbReference type="NCBI Taxonomy" id="2664442"/>
    <lineage>
        <taxon>Bacteria</taxon>
        <taxon>Bacillati</taxon>
        <taxon>Bacillota</taxon>
        <taxon>Bacilli</taxon>
        <taxon>Lactobacillales</taxon>
        <taxon>Aerococcaceae</taxon>
        <taxon>Fundicoccus</taxon>
    </lineage>
</organism>
<evidence type="ECO:0000256" key="8">
    <source>
        <dbReference type="ARBA" id="ARBA00022777"/>
    </source>
</evidence>
<dbReference type="EMBL" id="WJQS01000005">
    <property type="protein sequence ID" value="MRI85640.1"/>
    <property type="molecule type" value="Genomic_DNA"/>
</dbReference>
<keyword evidence="7" id="KW-0598">Phosphotransferase system</keyword>
<dbReference type="Pfam" id="PF00359">
    <property type="entry name" value="PTS_EIIA_2"/>
    <property type="match status" value="1"/>
</dbReference>
<evidence type="ECO:0000256" key="2">
    <source>
        <dbReference type="ARBA" id="ARBA00014783"/>
    </source>
</evidence>
<keyword evidence="8" id="KW-0418">Kinase</keyword>
<evidence type="ECO:0000313" key="13">
    <source>
        <dbReference type="EMBL" id="MRI82112.1"/>
    </source>
</evidence>
<reference evidence="15 16" key="1">
    <citation type="submission" date="2019-11" db="EMBL/GenBank/DDBJ databases">
        <title>Characterisation of Fundicoccus ignavus gen. nov. sp. nov., a novel genus of the family Aerococcaceae isolated from bulk tank milk.</title>
        <authorList>
            <person name="Siebert A."/>
            <person name="Huptas C."/>
            <person name="Wenning M."/>
            <person name="Scherer S."/>
            <person name="Doll E.V."/>
        </authorList>
    </citation>
    <scope>NUCLEOTIDE SEQUENCE [LARGE SCALE GENOMIC DNA]</scope>
    <source>
        <strain evidence="13 16">DSM 109653</strain>
        <strain evidence="14 15">WS4759</strain>
    </source>
</reference>
<comment type="caution">
    <text evidence="14">The sequence shown here is derived from an EMBL/GenBank/DDBJ whole genome shotgun (WGS) entry which is preliminary data.</text>
</comment>
<dbReference type="Proteomes" id="UP000430975">
    <property type="component" value="Unassembled WGS sequence"/>
</dbReference>
<sequence>MELNKEMIKLKQTYETKEAAIRAVGELLVANGAVEPSYIDSMLERERIVTTHMGNFVAIPHGTDEGKQHVKKTAIALVTVPYGVDFAPNDVEEKLAMVVFGIAGIGNEHLDLLAKIAVFCSDVDNVVRLADATTEEEVIAMLEEAEA</sequence>
<proteinExistence type="predicted"/>
<evidence type="ECO:0000256" key="4">
    <source>
        <dbReference type="ARBA" id="ARBA00022553"/>
    </source>
</evidence>
<evidence type="ECO:0000256" key="7">
    <source>
        <dbReference type="ARBA" id="ARBA00022683"/>
    </source>
</evidence>
<dbReference type="InterPro" id="IPR050893">
    <property type="entry name" value="Sugar_PTS"/>
</dbReference>